<reference evidence="1 2" key="1">
    <citation type="submission" date="2020-08" db="EMBL/GenBank/DDBJ databases">
        <title>Genomic Encyclopedia of Type Strains, Phase IV (KMG-IV): sequencing the most valuable type-strain genomes for metagenomic binning, comparative biology and taxonomic classification.</title>
        <authorList>
            <person name="Goeker M."/>
        </authorList>
    </citation>
    <scope>NUCLEOTIDE SEQUENCE [LARGE SCALE GENOMIC DNA]</scope>
    <source>
        <strain evidence="1 2">DSM 17455</strain>
    </source>
</reference>
<sequence length="157" mass="17920">MSRWGPDVEFVPADASHIATIAERMRPADRLEVLAASGFSPTEALERSLQKSSRAWTTLVDGNPEVMFGVGDLNVLTLTGAPWLLGTDAVERHFRVFLRQSLDWREQLLQRYAVLRNVVDDRNEVSKRWLQWMGFELSSPAALGVNGEMFRLFEMRR</sequence>
<dbReference type="EMBL" id="JACJHZ010000002">
    <property type="protein sequence ID" value="MBA9018571.1"/>
    <property type="molecule type" value="Genomic_DNA"/>
</dbReference>
<keyword evidence="2" id="KW-1185">Reference proteome</keyword>
<evidence type="ECO:0000313" key="2">
    <source>
        <dbReference type="Proteomes" id="UP000587524"/>
    </source>
</evidence>
<dbReference type="RefSeq" id="WP_182573419.1">
    <property type="nucleotide sequence ID" value="NZ_JACJHY010000002.1"/>
</dbReference>
<proteinExistence type="predicted"/>
<protein>
    <submittedName>
        <fullName evidence="1">Uncharacterized protein</fullName>
    </submittedName>
</protein>
<organism evidence="1 2">
    <name type="scientific">Aminobacter ciceronei</name>
    <dbReference type="NCBI Taxonomy" id="150723"/>
    <lineage>
        <taxon>Bacteria</taxon>
        <taxon>Pseudomonadati</taxon>
        <taxon>Pseudomonadota</taxon>
        <taxon>Alphaproteobacteria</taxon>
        <taxon>Hyphomicrobiales</taxon>
        <taxon>Phyllobacteriaceae</taxon>
        <taxon>Aminobacter</taxon>
    </lineage>
</organism>
<name>A0ABR6C0R7_9HYPH</name>
<gene>
    <name evidence="1" type="ORF">HNQ97_000557</name>
</gene>
<dbReference type="Proteomes" id="UP000587524">
    <property type="component" value="Unassembled WGS sequence"/>
</dbReference>
<evidence type="ECO:0000313" key="1">
    <source>
        <dbReference type="EMBL" id="MBA9018571.1"/>
    </source>
</evidence>
<comment type="caution">
    <text evidence="1">The sequence shown here is derived from an EMBL/GenBank/DDBJ whole genome shotgun (WGS) entry which is preliminary data.</text>
</comment>
<accession>A0ABR6C0R7</accession>